<feature type="region of interest" description="Disordered" evidence="6">
    <location>
        <begin position="321"/>
        <end position="358"/>
    </location>
</feature>
<evidence type="ECO:0000313" key="9">
    <source>
        <dbReference type="Proteomes" id="UP000276899"/>
    </source>
</evidence>
<comment type="subcellular location">
    <subcellularLocation>
        <location evidence="1">Cell membrane</location>
        <topology evidence="1">Multi-pass membrane protein</topology>
    </subcellularLocation>
</comment>
<evidence type="ECO:0000313" key="8">
    <source>
        <dbReference type="EMBL" id="VEG74569.1"/>
    </source>
</evidence>
<accession>A0A448KCA9</accession>
<feature type="transmembrane region" description="Helical" evidence="7">
    <location>
        <begin position="147"/>
        <end position="170"/>
    </location>
</feature>
<dbReference type="PANTHER" id="PTHR30213:SF1">
    <property type="entry name" value="INNER MEMBRANE PROTEIN YHJD"/>
    <property type="match status" value="1"/>
</dbReference>
<evidence type="ECO:0000256" key="6">
    <source>
        <dbReference type="SAM" id="MobiDB-lite"/>
    </source>
</evidence>
<gene>
    <name evidence="8" type="ORF">NCTC11923_01203</name>
</gene>
<dbReference type="PANTHER" id="PTHR30213">
    <property type="entry name" value="INNER MEMBRANE PROTEIN YHJD"/>
    <property type="match status" value="1"/>
</dbReference>
<dbReference type="KEGG" id="asla:NCTC11923_01203"/>
<dbReference type="STRING" id="1278298.GCA_000428685_01677"/>
<feature type="transmembrane region" description="Helical" evidence="7">
    <location>
        <begin position="190"/>
        <end position="214"/>
    </location>
</feature>
<evidence type="ECO:0000256" key="5">
    <source>
        <dbReference type="ARBA" id="ARBA00023136"/>
    </source>
</evidence>
<sequence length="380" mass="39047">MAALLRRAKGLWGRSRIGRTLSRYSTGRGALMAGGIAYTGLSSIFAALAIGVTVIMAALGDRPALRQAVITQIDAALPGVLDTGDGGMVTIDQLILDSPLTLGSVIAGAVLVYSAMSLMGAIKTALRAMFGMVNLPPSAVVGQAVNLVGFVVILLGVLITAMATLVTTVVAGEVGAALGVPVELTGRGAWVAGLIVSFLIDAAVLGLIITVCGIRPPFRDLAAGCALGAVAFGALRQAGAGAVGSAVDNPLLASAATLVVLVVWLHLASRVLLLVAAWTANPPMPRPVVHPAEVHGRERPNYVTLTVPATLAWPRQSITGSLEADPTEHPDYVAPVPLKAAPEEPSPPAPSRPGWLRLPDPPRWLARLLRRPPSGQADSP</sequence>
<keyword evidence="4 7" id="KW-1133">Transmembrane helix</keyword>
<feature type="transmembrane region" description="Helical" evidence="7">
    <location>
        <begin position="251"/>
        <end position="276"/>
    </location>
</feature>
<evidence type="ECO:0000256" key="7">
    <source>
        <dbReference type="SAM" id="Phobius"/>
    </source>
</evidence>
<feature type="transmembrane region" description="Helical" evidence="7">
    <location>
        <begin position="105"/>
        <end position="126"/>
    </location>
</feature>
<evidence type="ECO:0000256" key="3">
    <source>
        <dbReference type="ARBA" id="ARBA00022692"/>
    </source>
</evidence>
<name>A0A448KCA9_9ACTO</name>
<proteinExistence type="predicted"/>
<evidence type="ECO:0000256" key="4">
    <source>
        <dbReference type="ARBA" id="ARBA00022989"/>
    </source>
</evidence>
<dbReference type="InterPro" id="IPR017039">
    <property type="entry name" value="Virul_fac_BrkB"/>
</dbReference>
<protein>
    <submittedName>
        <fullName evidence="8">Inner membrane protein YhjD</fullName>
    </submittedName>
</protein>
<keyword evidence="2" id="KW-1003">Cell membrane</keyword>
<reference evidence="8 9" key="1">
    <citation type="submission" date="2018-12" db="EMBL/GenBank/DDBJ databases">
        <authorList>
            <consortium name="Pathogen Informatics"/>
        </authorList>
    </citation>
    <scope>NUCLEOTIDE SEQUENCE [LARGE SCALE GENOMIC DNA]</scope>
    <source>
        <strain evidence="8 9">NCTC11923</strain>
    </source>
</reference>
<evidence type="ECO:0000256" key="1">
    <source>
        <dbReference type="ARBA" id="ARBA00004651"/>
    </source>
</evidence>
<dbReference type="EMBL" id="LR134363">
    <property type="protein sequence ID" value="VEG74569.1"/>
    <property type="molecule type" value="Genomic_DNA"/>
</dbReference>
<evidence type="ECO:0000256" key="2">
    <source>
        <dbReference type="ARBA" id="ARBA00022475"/>
    </source>
</evidence>
<keyword evidence="3 7" id="KW-0812">Transmembrane</keyword>
<keyword evidence="9" id="KW-1185">Reference proteome</keyword>
<organism evidence="8 9">
    <name type="scientific">Actinomyces slackii</name>
    <dbReference type="NCBI Taxonomy" id="52774"/>
    <lineage>
        <taxon>Bacteria</taxon>
        <taxon>Bacillati</taxon>
        <taxon>Actinomycetota</taxon>
        <taxon>Actinomycetes</taxon>
        <taxon>Actinomycetales</taxon>
        <taxon>Actinomycetaceae</taxon>
        <taxon>Actinomyces</taxon>
    </lineage>
</organism>
<feature type="transmembrane region" description="Helical" evidence="7">
    <location>
        <begin position="221"/>
        <end position="239"/>
    </location>
</feature>
<feature type="transmembrane region" description="Helical" evidence="7">
    <location>
        <begin position="29"/>
        <end position="59"/>
    </location>
</feature>
<dbReference type="Pfam" id="PF03631">
    <property type="entry name" value="Virul_fac_BrkB"/>
    <property type="match status" value="1"/>
</dbReference>
<dbReference type="AlphaFoldDB" id="A0A448KCA9"/>
<dbReference type="RefSeq" id="WP_197719275.1">
    <property type="nucleotide sequence ID" value="NZ_LR134363.1"/>
</dbReference>
<keyword evidence="5 7" id="KW-0472">Membrane</keyword>
<dbReference type="GO" id="GO:0005886">
    <property type="term" value="C:plasma membrane"/>
    <property type="evidence" value="ECO:0007669"/>
    <property type="project" value="UniProtKB-SubCell"/>
</dbReference>
<dbReference type="Proteomes" id="UP000276899">
    <property type="component" value="Chromosome"/>
</dbReference>